<organism evidence="2 3">
    <name type="scientific">Oryzias melastigma</name>
    <name type="common">Marine medaka</name>
    <dbReference type="NCBI Taxonomy" id="30732"/>
    <lineage>
        <taxon>Eukaryota</taxon>
        <taxon>Metazoa</taxon>
        <taxon>Chordata</taxon>
        <taxon>Craniata</taxon>
        <taxon>Vertebrata</taxon>
        <taxon>Euteleostomi</taxon>
        <taxon>Actinopterygii</taxon>
        <taxon>Neopterygii</taxon>
        <taxon>Teleostei</taxon>
        <taxon>Neoteleostei</taxon>
        <taxon>Acanthomorphata</taxon>
        <taxon>Ovalentaria</taxon>
        <taxon>Atherinomorphae</taxon>
        <taxon>Beloniformes</taxon>
        <taxon>Adrianichthyidae</taxon>
        <taxon>Oryziinae</taxon>
        <taxon>Oryzias</taxon>
    </lineage>
</organism>
<sequence>MPSENYKARRHKSSVSRSSGSPQKQLSPSCKASDSIRTTLEELLLYPEEQMSPAMLAQILWKIRAEKDQRAQSEANPESSGSPSGAAFKSCDDEDFTGRRSGLNDKGSSVKAQCSSVKTPKPLQKSKQLRSSKTSVEKPKLKAKQSLKSKVCKSAPLKKKKTADRKTVQTDGKNKIKSSVKRIAAAKPAKTTKKLNQKDQEKSSSVSGLTKPTVVHAGPSHSSRQFPNEVPRSLPTLAMIQDYAAETPRVFPHSCCLCGKNSEDMMDWFFHQTSSLHLLNCKQLRTRFPEWDGEVRSILREPSHSRQPRASTRSQDKRRCRRRSWDGRSRSPSWSPPHPRVSSSSRSRSPHAHRGGKAQPDRRGRRSPGPPPLP</sequence>
<comment type="caution">
    <text evidence="2">The sequence shown here is derived from an EMBL/GenBank/DDBJ whole genome shotgun (WGS) entry which is preliminary data.</text>
</comment>
<dbReference type="EMBL" id="WKFB01000113">
    <property type="protein sequence ID" value="KAF6735309.1"/>
    <property type="molecule type" value="Genomic_DNA"/>
</dbReference>
<accession>A0A834KYC9</accession>
<feature type="compositionally biased region" description="Polar residues" evidence="1">
    <location>
        <begin position="125"/>
        <end position="134"/>
    </location>
</feature>
<feature type="compositionally biased region" description="Basic residues" evidence="1">
    <location>
        <begin position="141"/>
        <end position="163"/>
    </location>
</feature>
<evidence type="ECO:0000313" key="2">
    <source>
        <dbReference type="EMBL" id="KAF6735309.1"/>
    </source>
</evidence>
<feature type="compositionally biased region" description="Polar residues" evidence="1">
    <location>
        <begin position="106"/>
        <end position="118"/>
    </location>
</feature>
<feature type="region of interest" description="Disordered" evidence="1">
    <location>
        <begin position="1"/>
        <end position="34"/>
    </location>
</feature>
<feature type="region of interest" description="Disordered" evidence="1">
    <location>
        <begin position="66"/>
        <end position="230"/>
    </location>
</feature>
<dbReference type="Proteomes" id="UP000646548">
    <property type="component" value="Unassembled WGS sequence"/>
</dbReference>
<reference evidence="2" key="1">
    <citation type="journal article" name="BMC Genomics">
        <title>Long-read sequencing and de novo genome assembly of marine medaka (Oryzias melastigma).</title>
        <authorList>
            <person name="Liang P."/>
            <person name="Saqib H.S.A."/>
            <person name="Ni X."/>
            <person name="Shen Y."/>
        </authorList>
    </citation>
    <scope>NUCLEOTIDE SEQUENCE</scope>
    <source>
        <strain evidence="2">Bigg-433</strain>
    </source>
</reference>
<protein>
    <submittedName>
        <fullName evidence="2">Zinc finger protein 638</fullName>
    </submittedName>
</protein>
<feature type="region of interest" description="Disordered" evidence="1">
    <location>
        <begin position="299"/>
        <end position="374"/>
    </location>
</feature>
<evidence type="ECO:0000313" key="3">
    <source>
        <dbReference type="Proteomes" id="UP000646548"/>
    </source>
</evidence>
<name>A0A834KYC9_ORYME</name>
<feature type="compositionally biased region" description="Polar residues" evidence="1">
    <location>
        <begin position="72"/>
        <end position="83"/>
    </location>
</feature>
<feature type="compositionally biased region" description="Polar residues" evidence="1">
    <location>
        <begin position="22"/>
        <end position="34"/>
    </location>
</feature>
<feature type="compositionally biased region" description="Basic and acidic residues" evidence="1">
    <location>
        <begin position="164"/>
        <end position="174"/>
    </location>
</feature>
<proteinExistence type="predicted"/>
<gene>
    <name evidence="2" type="ORF">FQA47_022037</name>
</gene>
<dbReference type="AlphaFoldDB" id="A0A834KYC9"/>
<evidence type="ECO:0000256" key="1">
    <source>
        <dbReference type="SAM" id="MobiDB-lite"/>
    </source>
</evidence>